<dbReference type="Proteomes" id="UP000827092">
    <property type="component" value="Unassembled WGS sequence"/>
</dbReference>
<evidence type="ECO:0000256" key="1">
    <source>
        <dbReference type="SAM" id="MobiDB-lite"/>
    </source>
</evidence>
<proteinExistence type="predicted"/>
<evidence type="ECO:0000256" key="2">
    <source>
        <dbReference type="SAM" id="SignalP"/>
    </source>
</evidence>
<keyword evidence="2" id="KW-0732">Signal</keyword>
<sequence>MAFCIYTFVLLSSGMAVAYSFSFPPHPSMPLISPRQSRHSQDQRTPIRIPLMAMKTTRSHGRPFVVLRPISRRQGRRLVLSLPQDNIRILSADAGGTLPLTLSIRDNNEGHKQRLKSGRKAAQASK</sequence>
<gene>
    <name evidence="3" type="ORF">JTE90_003602</name>
</gene>
<feature type="signal peptide" evidence="2">
    <location>
        <begin position="1"/>
        <end position="18"/>
    </location>
</feature>
<dbReference type="EMBL" id="JAFNEN010000111">
    <property type="protein sequence ID" value="KAG8194001.1"/>
    <property type="molecule type" value="Genomic_DNA"/>
</dbReference>
<comment type="caution">
    <text evidence="3">The sequence shown here is derived from an EMBL/GenBank/DDBJ whole genome shotgun (WGS) entry which is preliminary data.</text>
</comment>
<protein>
    <submittedName>
        <fullName evidence="3">Uncharacterized protein</fullName>
    </submittedName>
</protein>
<accession>A0AAV6VCC9</accession>
<evidence type="ECO:0000313" key="3">
    <source>
        <dbReference type="EMBL" id="KAG8194001.1"/>
    </source>
</evidence>
<feature type="chain" id="PRO_5043327911" evidence="2">
    <location>
        <begin position="19"/>
        <end position="126"/>
    </location>
</feature>
<organism evidence="3 4">
    <name type="scientific">Oedothorax gibbosus</name>
    <dbReference type="NCBI Taxonomy" id="931172"/>
    <lineage>
        <taxon>Eukaryota</taxon>
        <taxon>Metazoa</taxon>
        <taxon>Ecdysozoa</taxon>
        <taxon>Arthropoda</taxon>
        <taxon>Chelicerata</taxon>
        <taxon>Arachnida</taxon>
        <taxon>Araneae</taxon>
        <taxon>Araneomorphae</taxon>
        <taxon>Entelegynae</taxon>
        <taxon>Araneoidea</taxon>
        <taxon>Linyphiidae</taxon>
        <taxon>Erigoninae</taxon>
        <taxon>Oedothorax</taxon>
    </lineage>
</organism>
<feature type="region of interest" description="Disordered" evidence="1">
    <location>
        <begin position="102"/>
        <end position="126"/>
    </location>
</feature>
<dbReference type="AlphaFoldDB" id="A0AAV6VCC9"/>
<keyword evidence="4" id="KW-1185">Reference proteome</keyword>
<reference evidence="3 4" key="1">
    <citation type="journal article" date="2022" name="Nat. Ecol. Evol.">
        <title>A masculinizing supergene underlies an exaggerated male reproductive morph in a spider.</title>
        <authorList>
            <person name="Hendrickx F."/>
            <person name="De Corte Z."/>
            <person name="Sonet G."/>
            <person name="Van Belleghem S.M."/>
            <person name="Kostlbacher S."/>
            <person name="Vangestel C."/>
        </authorList>
    </citation>
    <scope>NUCLEOTIDE SEQUENCE [LARGE SCALE GENOMIC DNA]</scope>
    <source>
        <strain evidence="3">W744_W776</strain>
    </source>
</reference>
<name>A0AAV6VCC9_9ARAC</name>
<evidence type="ECO:0000313" key="4">
    <source>
        <dbReference type="Proteomes" id="UP000827092"/>
    </source>
</evidence>